<name>A0A1Z4JP14_LEPBY</name>
<organism evidence="2 3">
    <name type="scientific">Leptolyngbya boryana NIES-2135</name>
    <dbReference type="NCBI Taxonomy" id="1973484"/>
    <lineage>
        <taxon>Bacteria</taxon>
        <taxon>Bacillati</taxon>
        <taxon>Cyanobacteriota</taxon>
        <taxon>Cyanophyceae</taxon>
        <taxon>Leptolyngbyales</taxon>
        <taxon>Leptolyngbyaceae</taxon>
        <taxon>Leptolyngbya group</taxon>
        <taxon>Leptolyngbya</taxon>
    </lineage>
</organism>
<dbReference type="Proteomes" id="UP000217895">
    <property type="component" value="Chromosome"/>
</dbReference>
<dbReference type="EMBL" id="AP018203">
    <property type="protein sequence ID" value="BAY58454.1"/>
    <property type="molecule type" value="Genomic_DNA"/>
</dbReference>
<sequence>MSLQQRNRDRVLTNKANYDAAVSQTQPPPTSAFYQGFRDGRHIVKTVAGDVYHGVSLSNGATAIGDKIGLSLTAGGVPQIDTMPR</sequence>
<feature type="compositionally biased region" description="Basic and acidic residues" evidence="1">
    <location>
        <begin position="1"/>
        <end position="12"/>
    </location>
</feature>
<reference evidence="2 3" key="1">
    <citation type="submission" date="2017-06" db="EMBL/GenBank/DDBJ databases">
        <title>Genome sequencing of cyanobaciteial culture collection at National Institute for Environmental Studies (NIES).</title>
        <authorList>
            <person name="Hirose Y."/>
            <person name="Shimura Y."/>
            <person name="Fujisawa T."/>
            <person name="Nakamura Y."/>
            <person name="Kawachi M."/>
        </authorList>
    </citation>
    <scope>NUCLEOTIDE SEQUENCE [LARGE SCALE GENOMIC DNA]</scope>
    <source>
        <strain evidence="2 3">NIES-2135</strain>
    </source>
</reference>
<accession>A0A1Z4JP14</accession>
<feature type="region of interest" description="Disordered" evidence="1">
    <location>
        <begin position="1"/>
        <end position="30"/>
    </location>
</feature>
<evidence type="ECO:0000313" key="2">
    <source>
        <dbReference type="EMBL" id="BAY58454.1"/>
    </source>
</evidence>
<evidence type="ECO:0000256" key="1">
    <source>
        <dbReference type="SAM" id="MobiDB-lite"/>
    </source>
</evidence>
<protein>
    <submittedName>
        <fullName evidence="2">Uncharacterized protein</fullName>
    </submittedName>
</protein>
<gene>
    <name evidence="2" type="ORF">NIES2135_53270</name>
</gene>
<proteinExistence type="predicted"/>
<dbReference type="AlphaFoldDB" id="A0A1Z4JP14"/>
<evidence type="ECO:0000313" key="3">
    <source>
        <dbReference type="Proteomes" id="UP000217895"/>
    </source>
</evidence>
<keyword evidence="3" id="KW-1185">Reference proteome</keyword>